<dbReference type="RefSeq" id="WP_133245671.1">
    <property type="nucleotide sequence ID" value="NZ_BFBR01000001.1"/>
</dbReference>
<dbReference type="Gene3D" id="3.30.1380.10">
    <property type="match status" value="1"/>
</dbReference>
<gene>
    <name evidence="2" type="ORF">PbB2_00239</name>
</gene>
<organism evidence="2 3">
    <name type="scientific">Candidatus Phycosocius bacilliformis</name>
    <dbReference type="NCBI Taxonomy" id="1445552"/>
    <lineage>
        <taxon>Bacteria</taxon>
        <taxon>Pseudomonadati</taxon>
        <taxon>Pseudomonadota</taxon>
        <taxon>Alphaproteobacteria</taxon>
        <taxon>Caulobacterales</taxon>
        <taxon>Caulobacterales incertae sedis</taxon>
        <taxon>Candidatus Phycosocius</taxon>
    </lineage>
</organism>
<feature type="domain" description="Peptidase M15A C-terminal" evidence="1">
    <location>
        <begin position="62"/>
        <end position="115"/>
    </location>
</feature>
<dbReference type="Pfam" id="PF08291">
    <property type="entry name" value="Peptidase_M15_3"/>
    <property type="match status" value="1"/>
</dbReference>
<protein>
    <recommendedName>
        <fullName evidence="1">Peptidase M15A C-terminal domain-containing protein</fullName>
    </recommendedName>
</protein>
<proteinExistence type="predicted"/>
<comment type="caution">
    <text evidence="2">The sequence shown here is derived from an EMBL/GenBank/DDBJ whole genome shotgun (WGS) entry which is preliminary data.</text>
</comment>
<evidence type="ECO:0000313" key="3">
    <source>
        <dbReference type="Proteomes" id="UP000245086"/>
    </source>
</evidence>
<reference evidence="2 3" key="1">
    <citation type="journal article" date="2018" name="Genome Announc.">
        <title>Draft Genome Sequence of "Candidatus Phycosocius bacilliformis," an Alphaproteobacterial Ectosymbiont of the Hydrocarbon-Producing Green Alga Botryococcus braunii.</title>
        <authorList>
            <person name="Tanabe Y."/>
            <person name="Yamaguchi H."/>
            <person name="Watanabe M.M."/>
        </authorList>
    </citation>
    <scope>NUCLEOTIDE SEQUENCE [LARGE SCALE GENOMIC DNA]</scope>
    <source>
        <strain evidence="2 3">BOTRYCO-2</strain>
    </source>
</reference>
<dbReference type="EMBL" id="BFBR01000001">
    <property type="protein sequence ID" value="GBF56582.1"/>
    <property type="molecule type" value="Genomic_DNA"/>
</dbReference>
<dbReference type="InterPro" id="IPR013230">
    <property type="entry name" value="Peptidase_M15A_C"/>
</dbReference>
<keyword evidence="3" id="KW-1185">Reference proteome</keyword>
<dbReference type="AlphaFoldDB" id="A0A2P2E6A8"/>
<evidence type="ECO:0000259" key="1">
    <source>
        <dbReference type="Pfam" id="PF08291"/>
    </source>
</evidence>
<dbReference type="SUPFAM" id="SSF55166">
    <property type="entry name" value="Hedgehog/DD-peptidase"/>
    <property type="match status" value="1"/>
</dbReference>
<dbReference type="OrthoDB" id="500593at2"/>
<dbReference type="Proteomes" id="UP000245086">
    <property type="component" value="Unassembled WGS sequence"/>
</dbReference>
<accession>A0A2P2E6A8</accession>
<name>A0A2P2E6A8_9PROT</name>
<evidence type="ECO:0000313" key="2">
    <source>
        <dbReference type="EMBL" id="GBF56582.1"/>
    </source>
</evidence>
<sequence length="187" mass="21185">MAWLRKEPDRAVAFDAFSRFLKQEGLDDVVPVWSLLWVDRHFASPTCPTEPFVLPPRNQWPKIVPTLRVIRDQVKPAIGPVQVVSGYRTAAFNACMGGARRSAHLQFGALDLMPRTPAQGEHEPYRSLCQMWRASPSNLKIGLGAYYDPTKKTSTRRQRFHIDTFGKRTWGFGYGTGTSFCLDAQSR</sequence>
<dbReference type="InterPro" id="IPR009045">
    <property type="entry name" value="Zn_M74/Hedgehog-like"/>
</dbReference>